<protein>
    <submittedName>
        <fullName evidence="1">Uncharacterized protein</fullName>
    </submittedName>
</protein>
<comment type="caution">
    <text evidence="1">The sequence shown here is derived from an EMBL/GenBank/DDBJ whole genome shotgun (WGS) entry which is preliminary data.</text>
</comment>
<dbReference type="OrthoDB" id="6426344at2759"/>
<dbReference type="AlphaFoldDB" id="A0A8X6N470"/>
<dbReference type="Proteomes" id="UP000887013">
    <property type="component" value="Unassembled WGS sequence"/>
</dbReference>
<dbReference type="EMBL" id="BMAW01099930">
    <property type="protein sequence ID" value="GFS92539.1"/>
    <property type="molecule type" value="Genomic_DNA"/>
</dbReference>
<evidence type="ECO:0000313" key="2">
    <source>
        <dbReference type="Proteomes" id="UP000887013"/>
    </source>
</evidence>
<proteinExistence type="predicted"/>
<dbReference type="InterPro" id="IPR043070">
    <property type="entry name" value="Spidroin_repeat"/>
</dbReference>
<evidence type="ECO:0000313" key="1">
    <source>
        <dbReference type="EMBL" id="GFS92539.1"/>
    </source>
</evidence>
<gene>
    <name evidence="1" type="primary">NCL1_37627</name>
    <name evidence="1" type="ORF">NPIL_581221</name>
</gene>
<name>A0A8X6N470_NEPPI</name>
<sequence length="315" mass="34942">MGVKDWDIFEIVSEKLEIKGVTLKGKRLGSLNDRENVQLLSLFSAACDSPDPNSSVFHPIISYDVKIISDNSSISSFVSAFVKEAYNSDTLSKLFDVGNIPATAFRHFAYEDFKKVIYDNNLPNAETIAKVNADFATRPISQNFKVIPRDVMIRIYANIAANYINSIGKLTSQNAESLAKKYANDTKETAKMYEKNGDVESQFNGIAQGLVNFVISLQKLTPDLSWKTGFLFESQYLLAAVEVGGSNDIYDKCAKEVKEQNKNGHIELPLLSKEGGSPVNAQPAAKSFLIIRQNTDVHGLFLLRRNSGRSDLTSY</sequence>
<organism evidence="1 2">
    <name type="scientific">Nephila pilipes</name>
    <name type="common">Giant wood spider</name>
    <name type="synonym">Nephila maculata</name>
    <dbReference type="NCBI Taxonomy" id="299642"/>
    <lineage>
        <taxon>Eukaryota</taxon>
        <taxon>Metazoa</taxon>
        <taxon>Ecdysozoa</taxon>
        <taxon>Arthropoda</taxon>
        <taxon>Chelicerata</taxon>
        <taxon>Arachnida</taxon>
        <taxon>Araneae</taxon>
        <taxon>Araneomorphae</taxon>
        <taxon>Entelegynae</taxon>
        <taxon>Araneoidea</taxon>
        <taxon>Nephilidae</taxon>
        <taxon>Nephila</taxon>
    </lineage>
</organism>
<reference evidence="1" key="1">
    <citation type="submission" date="2020-08" db="EMBL/GenBank/DDBJ databases">
        <title>Multicomponent nature underlies the extraordinary mechanical properties of spider dragline silk.</title>
        <authorList>
            <person name="Kono N."/>
            <person name="Nakamura H."/>
            <person name="Mori M."/>
            <person name="Yoshida Y."/>
            <person name="Ohtoshi R."/>
            <person name="Malay A.D."/>
            <person name="Moran D.A.P."/>
            <person name="Tomita M."/>
            <person name="Numata K."/>
            <person name="Arakawa K."/>
        </authorList>
    </citation>
    <scope>NUCLEOTIDE SEQUENCE</scope>
</reference>
<dbReference type="Gene3D" id="1.10.274.60">
    <property type="entry name" value="Spidroin, repetitive domain"/>
    <property type="match status" value="1"/>
</dbReference>
<accession>A0A8X6N470</accession>
<keyword evidence="2" id="KW-1185">Reference proteome</keyword>